<comment type="caution">
    <text evidence="1">The sequence shown here is derived from an EMBL/GenBank/DDBJ whole genome shotgun (WGS) entry which is preliminary data.</text>
</comment>
<organism evidence="1">
    <name type="scientific">bioreactor metagenome</name>
    <dbReference type="NCBI Taxonomy" id="1076179"/>
    <lineage>
        <taxon>unclassified sequences</taxon>
        <taxon>metagenomes</taxon>
        <taxon>ecological metagenomes</taxon>
    </lineage>
</organism>
<sequence>MENRDVHLSEYVGGFSRRILLIQAWNLTGHECHQLDDAVDDRFIVSDGVSDQTLCYVERTGLIVVEGVRHDRQYSDAFRSQSFYQLFLY</sequence>
<dbReference type="AlphaFoldDB" id="A0A645CTJ2"/>
<protein>
    <submittedName>
        <fullName evidence="1">Uncharacterized protein</fullName>
    </submittedName>
</protein>
<accession>A0A645CTJ2</accession>
<reference evidence="1" key="1">
    <citation type="submission" date="2019-08" db="EMBL/GenBank/DDBJ databases">
        <authorList>
            <person name="Kucharzyk K."/>
            <person name="Murdoch R.W."/>
            <person name="Higgins S."/>
            <person name="Loffler F."/>
        </authorList>
    </citation>
    <scope>NUCLEOTIDE SEQUENCE</scope>
</reference>
<gene>
    <name evidence="1" type="ORF">SDC9_127271</name>
</gene>
<dbReference type="EMBL" id="VSSQ01029909">
    <property type="protein sequence ID" value="MPM80224.1"/>
    <property type="molecule type" value="Genomic_DNA"/>
</dbReference>
<proteinExistence type="predicted"/>
<evidence type="ECO:0000313" key="1">
    <source>
        <dbReference type="EMBL" id="MPM80224.1"/>
    </source>
</evidence>
<name>A0A645CTJ2_9ZZZZ</name>